<evidence type="ECO:0000313" key="8">
    <source>
        <dbReference type="Proteomes" id="UP000038045"/>
    </source>
</evidence>
<feature type="transmembrane region" description="Helical" evidence="6">
    <location>
        <begin position="252"/>
        <end position="273"/>
    </location>
</feature>
<dbReference type="InterPro" id="IPR053219">
    <property type="entry name" value="GPCR_Dmsr-1"/>
</dbReference>
<dbReference type="WBParaSite" id="PTRK_0001076000.1">
    <property type="protein sequence ID" value="PTRK_0001076000.1"/>
    <property type="gene ID" value="PTRK_0001076000"/>
</dbReference>
<dbReference type="SUPFAM" id="SSF81321">
    <property type="entry name" value="Family A G protein-coupled receptor-like"/>
    <property type="match status" value="1"/>
</dbReference>
<dbReference type="Pfam" id="PF10324">
    <property type="entry name" value="7TM_GPCR_Srw"/>
    <property type="match status" value="1"/>
</dbReference>
<dbReference type="PRINTS" id="PR00237">
    <property type="entry name" value="GPCRRHODOPSN"/>
</dbReference>
<feature type="transmembrane region" description="Helical" evidence="6">
    <location>
        <begin position="33"/>
        <end position="56"/>
    </location>
</feature>
<name>A0A0N4ZQG2_PARTI</name>
<dbReference type="InterPro" id="IPR017452">
    <property type="entry name" value="GPCR_Rhodpsn_7TM"/>
</dbReference>
<dbReference type="PANTHER" id="PTHR46273:SF16">
    <property type="entry name" value="G-PROTEIN COUPLED RECEPTORS FAMILY 1 PROFILE DOMAIN-CONTAINING PROTEIN"/>
    <property type="match status" value="1"/>
</dbReference>
<keyword evidence="8" id="KW-1185">Reference proteome</keyword>
<feature type="transmembrane region" description="Helical" evidence="6">
    <location>
        <begin position="68"/>
        <end position="86"/>
    </location>
</feature>
<evidence type="ECO:0000256" key="3">
    <source>
        <dbReference type="ARBA" id="ARBA00022989"/>
    </source>
</evidence>
<keyword evidence="4 6" id="KW-0472">Membrane</keyword>
<feature type="region of interest" description="Disordered" evidence="5">
    <location>
        <begin position="512"/>
        <end position="540"/>
    </location>
</feature>
<protein>
    <submittedName>
        <fullName evidence="9">G_PROTEIN_RECEP_F1_2 domain-containing protein</fullName>
    </submittedName>
</protein>
<evidence type="ECO:0000256" key="4">
    <source>
        <dbReference type="ARBA" id="ARBA00023136"/>
    </source>
</evidence>
<dbReference type="Proteomes" id="UP000038045">
    <property type="component" value="Unplaced"/>
</dbReference>
<dbReference type="AlphaFoldDB" id="A0A0N4ZQG2"/>
<dbReference type="GO" id="GO:0005886">
    <property type="term" value="C:plasma membrane"/>
    <property type="evidence" value="ECO:0007669"/>
    <property type="project" value="TreeGrafter"/>
</dbReference>
<feature type="transmembrane region" description="Helical" evidence="6">
    <location>
        <begin position="298"/>
        <end position="320"/>
    </location>
</feature>
<evidence type="ECO:0000256" key="1">
    <source>
        <dbReference type="ARBA" id="ARBA00004370"/>
    </source>
</evidence>
<dbReference type="PANTHER" id="PTHR46273">
    <property type="entry name" value="MYOSUPPRESSIN RECEPTOR 1, ISOFORM B-RELATED"/>
    <property type="match status" value="1"/>
</dbReference>
<feature type="domain" description="G-protein coupled receptors family 1 profile" evidence="7">
    <location>
        <begin position="48"/>
        <end position="356"/>
    </location>
</feature>
<evidence type="ECO:0000256" key="2">
    <source>
        <dbReference type="ARBA" id="ARBA00022692"/>
    </source>
</evidence>
<proteinExistence type="predicted"/>
<feature type="compositionally biased region" description="Basic residues" evidence="5">
    <location>
        <begin position="530"/>
        <end position="540"/>
    </location>
</feature>
<dbReference type="Gene3D" id="1.20.1070.10">
    <property type="entry name" value="Rhodopsin 7-helix transmembrane proteins"/>
    <property type="match status" value="1"/>
</dbReference>
<dbReference type="InterPro" id="IPR019427">
    <property type="entry name" value="7TM_GPCR_serpentine_rcpt_Srw"/>
</dbReference>
<keyword evidence="2 6" id="KW-0812">Transmembrane</keyword>
<evidence type="ECO:0000256" key="6">
    <source>
        <dbReference type="SAM" id="Phobius"/>
    </source>
</evidence>
<evidence type="ECO:0000256" key="5">
    <source>
        <dbReference type="SAM" id="MobiDB-lite"/>
    </source>
</evidence>
<evidence type="ECO:0000259" key="7">
    <source>
        <dbReference type="PROSITE" id="PS50262"/>
    </source>
</evidence>
<dbReference type="PROSITE" id="PS50262">
    <property type="entry name" value="G_PROTEIN_RECEP_F1_2"/>
    <property type="match status" value="1"/>
</dbReference>
<evidence type="ECO:0000313" key="9">
    <source>
        <dbReference type="WBParaSite" id="PTRK_0001076000.1"/>
    </source>
</evidence>
<dbReference type="STRING" id="131310.A0A0N4ZQG2"/>
<sequence>MSLDTCTSSSNVIFVENSFIKVWKYYLYLYNEYHSVVALGICIVGVLLNIVTVAVLSRPIMRNSINTILCFIAICDIIVMVSYGIFNFHYYVTAGMRCSISDWSYGWAIFMMFHANSSVIVHSTSLWLTVSLAQIRLLTIRKATVGPVGMFSEKSTVYLSIATFFIMLIVNIPNILSMEILSTDAVEFFRPFGCLTITNFEDEIVYNFPSTGNETIDIDTTNDDDYPKFYVYSYVRKNNCVMIKISYWINGAIYKIVPCVLLTISIVALLKMIKDVKKRRLKLAECTKRKIPKDHTTPMLACVLIIFLITELPQGILHLLSGIYTHQSFQDHVIKPFGDFSDLLSLTNSATSFIIYCTMSRKFRAVFFAFFCSCLPKPIKRHIRGTEKFEPKTDATKIRSSKGNIIESSVYDYTQHRLSLASSFAVEFFNNAKDVRKLSWFGRKFSNLKIEKDDDIKQKMSLQHKHSNFLTVPSPYQQQRRVSIAMEEGQKKSSNDNISIPLSIPEDCETNISLHVPTNNNNSNKTPTSKYKKSSTRKRKRKRIFKRMFNENGSSEYFNRVTSPERRLNSLTQEIGFLG</sequence>
<dbReference type="InterPro" id="IPR000276">
    <property type="entry name" value="GPCR_Rhodpsn"/>
</dbReference>
<dbReference type="CDD" id="cd14978">
    <property type="entry name" value="7tmA_FMRFamide_R-like"/>
    <property type="match status" value="1"/>
</dbReference>
<feature type="transmembrane region" description="Helical" evidence="6">
    <location>
        <begin position="156"/>
        <end position="176"/>
    </location>
</feature>
<accession>A0A0N4ZQG2</accession>
<keyword evidence="3 6" id="KW-1133">Transmembrane helix</keyword>
<feature type="transmembrane region" description="Helical" evidence="6">
    <location>
        <begin position="106"/>
        <end position="135"/>
    </location>
</feature>
<reference evidence="9" key="1">
    <citation type="submission" date="2017-02" db="UniProtKB">
        <authorList>
            <consortium name="WormBaseParasite"/>
        </authorList>
    </citation>
    <scope>IDENTIFICATION</scope>
</reference>
<feature type="compositionally biased region" description="Low complexity" evidence="5">
    <location>
        <begin position="518"/>
        <end position="529"/>
    </location>
</feature>
<comment type="subcellular location">
    <subcellularLocation>
        <location evidence="1">Membrane</location>
    </subcellularLocation>
</comment>
<dbReference type="GO" id="GO:0008528">
    <property type="term" value="F:G protein-coupled peptide receptor activity"/>
    <property type="evidence" value="ECO:0007669"/>
    <property type="project" value="InterPro"/>
</dbReference>
<organism evidence="8 9">
    <name type="scientific">Parastrongyloides trichosuri</name>
    <name type="common">Possum-specific nematode worm</name>
    <dbReference type="NCBI Taxonomy" id="131310"/>
    <lineage>
        <taxon>Eukaryota</taxon>
        <taxon>Metazoa</taxon>
        <taxon>Ecdysozoa</taxon>
        <taxon>Nematoda</taxon>
        <taxon>Chromadorea</taxon>
        <taxon>Rhabditida</taxon>
        <taxon>Tylenchina</taxon>
        <taxon>Panagrolaimomorpha</taxon>
        <taxon>Strongyloidoidea</taxon>
        <taxon>Strongyloididae</taxon>
        <taxon>Parastrongyloides</taxon>
    </lineage>
</organism>